<reference evidence="2" key="1">
    <citation type="submission" date="2021-06" db="EMBL/GenBank/DDBJ databases">
        <title>Comparative genomics, transcriptomics and evolutionary studies reveal genomic signatures of adaptation to plant cell wall in hemibiotrophic fungi.</title>
        <authorList>
            <consortium name="DOE Joint Genome Institute"/>
            <person name="Baroncelli R."/>
            <person name="Diaz J.F."/>
            <person name="Benocci T."/>
            <person name="Peng M."/>
            <person name="Battaglia E."/>
            <person name="Haridas S."/>
            <person name="Andreopoulos W."/>
            <person name="Labutti K."/>
            <person name="Pangilinan J."/>
            <person name="Floch G.L."/>
            <person name="Makela M.R."/>
            <person name="Henrissat B."/>
            <person name="Grigoriev I.V."/>
            <person name="Crouch J.A."/>
            <person name="De Vries R.P."/>
            <person name="Sukno S.A."/>
            <person name="Thon M.R."/>
        </authorList>
    </citation>
    <scope>NUCLEOTIDE SEQUENCE</scope>
    <source>
        <strain evidence="2">CBS 193.32</strain>
    </source>
</reference>
<organism evidence="2 3">
    <name type="scientific">Colletotrichum godetiae</name>
    <dbReference type="NCBI Taxonomy" id="1209918"/>
    <lineage>
        <taxon>Eukaryota</taxon>
        <taxon>Fungi</taxon>
        <taxon>Dikarya</taxon>
        <taxon>Ascomycota</taxon>
        <taxon>Pezizomycotina</taxon>
        <taxon>Sordariomycetes</taxon>
        <taxon>Hypocreomycetidae</taxon>
        <taxon>Glomerellales</taxon>
        <taxon>Glomerellaceae</taxon>
        <taxon>Colletotrichum</taxon>
        <taxon>Colletotrichum acutatum species complex</taxon>
    </lineage>
</organism>
<evidence type="ECO:0000313" key="2">
    <source>
        <dbReference type="EMBL" id="KAK1658006.1"/>
    </source>
</evidence>
<dbReference type="AlphaFoldDB" id="A0AAJ0EMZ0"/>
<sequence length="405" mass="45419">MRRHLISEIKFQSFCSTHELSANLSTSNRINQQVIQKSIMLISITPKNSATSNLPMTSRSPRYSVLSRNWTPGSSIQFAPPPTTKTHMQNATLPFVSRLCATTRVKQQDFPKQAKLQAKHIQRFHVKQTGGFCGTVLFKVLRTMFLMSLTSSCPLSYGLSTISIGGIKEDVKDLVACLIFRLISTNQGEFKIVNPRVSNLKEEDRPRRLPRRSPGSRSSQSPDPLSVSAITPPAILRCPKRALIKTEEIDLPGDATVESDVNDSPSGILKSRSNLTMASHPHAHRYKKAKTPFDIEEVIAKREAEREANRADAESSENISTEDGVVFFSVEEATPPPEQLPDYHPGAVPNSSHTARPRSAVFLARQKFLKTNNDWEVGKPRPGRFKEVFYEYKPLKGMKPREWPQ</sequence>
<evidence type="ECO:0000256" key="1">
    <source>
        <dbReference type="SAM" id="MobiDB-lite"/>
    </source>
</evidence>
<protein>
    <submittedName>
        <fullName evidence="2">Uncharacterized protein</fullName>
    </submittedName>
</protein>
<feature type="compositionally biased region" description="Low complexity" evidence="1">
    <location>
        <begin position="212"/>
        <end position="224"/>
    </location>
</feature>
<accession>A0AAJ0EMZ0</accession>
<dbReference type="Proteomes" id="UP001224890">
    <property type="component" value="Unassembled WGS sequence"/>
</dbReference>
<dbReference type="EMBL" id="JAHMHR010000080">
    <property type="protein sequence ID" value="KAK1658006.1"/>
    <property type="molecule type" value="Genomic_DNA"/>
</dbReference>
<proteinExistence type="predicted"/>
<feature type="non-terminal residue" evidence="2">
    <location>
        <position position="1"/>
    </location>
</feature>
<keyword evidence="3" id="KW-1185">Reference proteome</keyword>
<comment type="caution">
    <text evidence="2">The sequence shown here is derived from an EMBL/GenBank/DDBJ whole genome shotgun (WGS) entry which is preliminary data.</text>
</comment>
<gene>
    <name evidence="2" type="ORF">BDP55DRAFT_720981</name>
</gene>
<feature type="region of interest" description="Disordered" evidence="1">
    <location>
        <begin position="200"/>
        <end position="229"/>
    </location>
</feature>
<dbReference type="RefSeq" id="XP_060422770.1">
    <property type="nucleotide sequence ID" value="XM_060578494.1"/>
</dbReference>
<evidence type="ECO:0000313" key="3">
    <source>
        <dbReference type="Proteomes" id="UP001224890"/>
    </source>
</evidence>
<dbReference type="GeneID" id="85463020"/>
<name>A0AAJ0EMZ0_9PEZI</name>